<dbReference type="STRING" id="634771.SAMN04488128_108124"/>
<feature type="chain" id="PRO_5013227743" description="DUF4138 domain-containing protein" evidence="1">
    <location>
        <begin position="22"/>
        <end position="228"/>
    </location>
</feature>
<organism evidence="2 3">
    <name type="scientific">Chitinophaga eiseniae</name>
    <dbReference type="NCBI Taxonomy" id="634771"/>
    <lineage>
        <taxon>Bacteria</taxon>
        <taxon>Pseudomonadati</taxon>
        <taxon>Bacteroidota</taxon>
        <taxon>Chitinophagia</taxon>
        <taxon>Chitinophagales</taxon>
        <taxon>Chitinophagaceae</taxon>
        <taxon>Chitinophaga</taxon>
    </lineage>
</organism>
<dbReference type="Proteomes" id="UP000190367">
    <property type="component" value="Unassembled WGS sequence"/>
</dbReference>
<evidence type="ECO:0000313" key="2">
    <source>
        <dbReference type="EMBL" id="SKA47180.1"/>
    </source>
</evidence>
<evidence type="ECO:0000313" key="3">
    <source>
        <dbReference type="Proteomes" id="UP000190367"/>
    </source>
</evidence>
<dbReference type="AlphaFoldDB" id="A0A1T4U3I7"/>
<reference evidence="3" key="1">
    <citation type="submission" date="2017-02" db="EMBL/GenBank/DDBJ databases">
        <authorList>
            <person name="Varghese N."/>
            <person name="Submissions S."/>
        </authorList>
    </citation>
    <scope>NUCLEOTIDE SEQUENCE [LARGE SCALE GENOMIC DNA]</scope>
    <source>
        <strain evidence="3">DSM 22224</strain>
    </source>
</reference>
<dbReference type="EMBL" id="FUWZ01000008">
    <property type="protein sequence ID" value="SKA47180.1"/>
    <property type="molecule type" value="Genomic_DNA"/>
</dbReference>
<accession>A0A1T4U3I7</accession>
<dbReference type="OrthoDB" id="684833at2"/>
<protein>
    <recommendedName>
        <fullName evidence="4">DUF4138 domain-containing protein</fullName>
    </recommendedName>
</protein>
<evidence type="ECO:0000256" key="1">
    <source>
        <dbReference type="SAM" id="SignalP"/>
    </source>
</evidence>
<name>A0A1T4U3I7_9BACT</name>
<keyword evidence="1" id="KW-0732">Signal</keyword>
<gene>
    <name evidence="2" type="ORF">SAMN04488128_108124</name>
</gene>
<evidence type="ECO:0008006" key="4">
    <source>
        <dbReference type="Google" id="ProtNLM"/>
    </source>
</evidence>
<sequence>MKYRFFLPAVLLLFSSNKTSAQSLDRKNLTILEHNIISYHIRNAVPADLPVGKNDVLFPNGKPLFQQLMPINGKLRIVIEPYKGNIKYPDADYQIFTILLPGFKYDLADSTSYSVHLLGFPFDENYLVAYNHKNCSIKYISGNFFKSRVAEDFNLNPENIASFNDYLMLRCYNMLPDSISYNRKDATGIYFKLRSKVVECDMEVFISYDDYEVVKQIGKIKQKNKNPL</sequence>
<proteinExistence type="predicted"/>
<keyword evidence="3" id="KW-1185">Reference proteome</keyword>
<dbReference type="RefSeq" id="WP_078673177.1">
    <property type="nucleotide sequence ID" value="NZ_FUWZ01000008.1"/>
</dbReference>
<feature type="signal peptide" evidence="1">
    <location>
        <begin position="1"/>
        <end position="21"/>
    </location>
</feature>